<dbReference type="CDD" id="cd04301">
    <property type="entry name" value="NAT_SF"/>
    <property type="match status" value="1"/>
</dbReference>
<keyword evidence="3" id="KW-1185">Reference proteome</keyword>
<name>A0A8H6RPR5_9PEZI</name>
<dbReference type="PANTHER" id="PTHR42791:SF14">
    <property type="entry name" value="N-ACETYLTRANSFERASE DOMAIN-CONTAINING PROTEIN"/>
    <property type="match status" value="1"/>
</dbReference>
<dbReference type="Proteomes" id="UP000660729">
    <property type="component" value="Unassembled WGS sequence"/>
</dbReference>
<dbReference type="InterPro" id="IPR000182">
    <property type="entry name" value="GNAT_dom"/>
</dbReference>
<organism evidence="2 3">
    <name type="scientific">Pseudocercospora fuligena</name>
    <dbReference type="NCBI Taxonomy" id="685502"/>
    <lineage>
        <taxon>Eukaryota</taxon>
        <taxon>Fungi</taxon>
        <taxon>Dikarya</taxon>
        <taxon>Ascomycota</taxon>
        <taxon>Pezizomycotina</taxon>
        <taxon>Dothideomycetes</taxon>
        <taxon>Dothideomycetidae</taxon>
        <taxon>Mycosphaerellales</taxon>
        <taxon>Mycosphaerellaceae</taxon>
        <taxon>Pseudocercospora</taxon>
    </lineage>
</organism>
<reference evidence="2" key="1">
    <citation type="submission" date="2020-04" db="EMBL/GenBank/DDBJ databases">
        <title>Draft genome resource of the tomato pathogen Pseudocercospora fuligena.</title>
        <authorList>
            <person name="Zaccaron A."/>
        </authorList>
    </citation>
    <scope>NUCLEOTIDE SEQUENCE</scope>
    <source>
        <strain evidence="2">PF001</strain>
    </source>
</reference>
<evidence type="ECO:0000313" key="2">
    <source>
        <dbReference type="EMBL" id="KAF7194572.1"/>
    </source>
</evidence>
<dbReference type="Gene3D" id="3.40.630.30">
    <property type="match status" value="1"/>
</dbReference>
<protein>
    <recommendedName>
        <fullName evidence="1">N-acetyltransferase domain-containing protein</fullName>
    </recommendedName>
</protein>
<dbReference type="AlphaFoldDB" id="A0A8H6RPR5"/>
<dbReference type="EMBL" id="JABCIY010000058">
    <property type="protein sequence ID" value="KAF7194572.1"/>
    <property type="molecule type" value="Genomic_DNA"/>
</dbReference>
<dbReference type="PROSITE" id="PS51186">
    <property type="entry name" value="GNAT"/>
    <property type="match status" value="1"/>
</dbReference>
<dbReference type="OrthoDB" id="4738875at2759"/>
<proteinExistence type="predicted"/>
<dbReference type="InterPro" id="IPR052523">
    <property type="entry name" value="Trichothecene_AcTrans"/>
</dbReference>
<dbReference type="InterPro" id="IPR016181">
    <property type="entry name" value="Acyl_CoA_acyltransferase"/>
</dbReference>
<dbReference type="GO" id="GO:0016747">
    <property type="term" value="F:acyltransferase activity, transferring groups other than amino-acyl groups"/>
    <property type="evidence" value="ECO:0007669"/>
    <property type="project" value="InterPro"/>
</dbReference>
<feature type="domain" description="N-acetyltransferase" evidence="1">
    <location>
        <begin position="4"/>
        <end position="216"/>
    </location>
</feature>
<comment type="caution">
    <text evidence="2">The sequence shown here is derived from an EMBL/GenBank/DDBJ whole genome shotgun (WGS) entry which is preliminary data.</text>
</comment>
<accession>A0A8H6RPR5</accession>
<sequence length="219" mass="24421">MSAYKVLECEDADMRRVFDITSLAFQRNEPMWDATYPQHWTEEGRRKAGVRLIGKKNSDPTTTYCKAVNEHGVIVGMAKWVILKDCYPPSEDEIEGGGTGEGTSPEDTAWFNDMIVAFSAPRTAAIEASKGNLVSLDVLAVDPEYQQQGAGKALLAWGTKKADEMGVDMVVEATTHGRQIYERTGFIWQKDVTVEPGERWADRPKQEFAWMVRPKKGGA</sequence>
<evidence type="ECO:0000313" key="3">
    <source>
        <dbReference type="Proteomes" id="UP000660729"/>
    </source>
</evidence>
<evidence type="ECO:0000259" key="1">
    <source>
        <dbReference type="PROSITE" id="PS51186"/>
    </source>
</evidence>
<dbReference type="PANTHER" id="PTHR42791">
    <property type="entry name" value="GNAT FAMILY ACETYLTRANSFERASE"/>
    <property type="match status" value="1"/>
</dbReference>
<gene>
    <name evidence="2" type="ORF">HII31_04078</name>
</gene>
<dbReference type="SUPFAM" id="SSF55729">
    <property type="entry name" value="Acyl-CoA N-acyltransferases (Nat)"/>
    <property type="match status" value="1"/>
</dbReference>
<dbReference type="Pfam" id="PF13673">
    <property type="entry name" value="Acetyltransf_10"/>
    <property type="match status" value="1"/>
</dbReference>